<keyword evidence="2" id="KW-1185">Reference proteome</keyword>
<proteinExistence type="predicted"/>
<dbReference type="AlphaFoldDB" id="V6Q3U3"/>
<name>V6Q3U3_9ENTE</name>
<organism evidence="1 2">
    <name type="scientific">Vagococcus lutrae LBD1</name>
    <dbReference type="NCBI Taxonomy" id="1408226"/>
    <lineage>
        <taxon>Bacteria</taxon>
        <taxon>Bacillati</taxon>
        <taxon>Bacillota</taxon>
        <taxon>Bacilli</taxon>
        <taxon>Lactobacillales</taxon>
        <taxon>Enterococcaceae</taxon>
        <taxon>Vagococcus</taxon>
    </lineage>
</organism>
<dbReference type="Proteomes" id="UP000018126">
    <property type="component" value="Unassembled WGS sequence"/>
</dbReference>
<evidence type="ECO:0000313" key="1">
    <source>
        <dbReference type="EMBL" id="EST89896.1"/>
    </source>
</evidence>
<comment type="caution">
    <text evidence="1">The sequence shown here is derived from an EMBL/GenBank/DDBJ whole genome shotgun (WGS) entry which is preliminary data.</text>
</comment>
<gene>
    <name evidence="1" type="ORF">T233_01002</name>
</gene>
<dbReference type="STRING" id="1408226.T233_01002"/>
<accession>V6Q3U3</accession>
<reference evidence="1 2" key="1">
    <citation type="journal article" date="2013" name="Genome Announc.">
        <title>High-Quality Draft Genome Sequence of Vagococcus lutrae Strain LBD1, Isolated from the Largemouth Bass Micropterus salmoides.</title>
        <authorList>
            <person name="Lebreton F."/>
            <person name="Valentino M.D."/>
            <person name="Duncan L.B."/>
            <person name="Zeng Q."/>
            <person name="Manson McGuire A."/>
            <person name="Earl A.M."/>
            <person name="Gilmore M.S."/>
        </authorList>
    </citation>
    <scope>NUCLEOTIDE SEQUENCE [LARGE SCALE GENOMIC DNA]</scope>
    <source>
        <strain evidence="1 2">LBD1</strain>
    </source>
</reference>
<dbReference type="RefSeq" id="WP_023606330.1">
    <property type="nucleotide sequence ID" value="NZ_AYSH01000013.1"/>
</dbReference>
<evidence type="ECO:0000313" key="2">
    <source>
        <dbReference type="Proteomes" id="UP000018126"/>
    </source>
</evidence>
<sequence length="42" mass="4870">MLKQTNKPIKTKPKYEIHILKDGKIDTEVDFMSHGSITIKNK</sequence>
<protein>
    <submittedName>
        <fullName evidence="1">Uncharacterized protein</fullName>
    </submittedName>
</protein>
<dbReference type="EMBL" id="AYSH01000013">
    <property type="protein sequence ID" value="EST89896.1"/>
    <property type="molecule type" value="Genomic_DNA"/>
</dbReference>